<keyword evidence="4" id="KW-1185">Reference proteome</keyword>
<proteinExistence type="predicted"/>
<protein>
    <submittedName>
        <fullName evidence="3">Uncharacterized protein</fullName>
    </submittedName>
</protein>
<feature type="chain" id="PRO_5045303418" evidence="2">
    <location>
        <begin position="28"/>
        <end position="158"/>
    </location>
</feature>
<evidence type="ECO:0000256" key="2">
    <source>
        <dbReference type="SAM" id="SignalP"/>
    </source>
</evidence>
<name>A0ABX2FYY7_9BURK</name>
<evidence type="ECO:0000313" key="3">
    <source>
        <dbReference type="EMBL" id="NRT55231.1"/>
    </source>
</evidence>
<dbReference type="PROSITE" id="PS51257">
    <property type="entry name" value="PROKAR_LIPOPROTEIN"/>
    <property type="match status" value="1"/>
</dbReference>
<comment type="caution">
    <text evidence="3">The sequence shown here is derived from an EMBL/GenBank/DDBJ whole genome shotgun (WGS) entry which is preliminary data.</text>
</comment>
<keyword evidence="2" id="KW-0732">Signal</keyword>
<accession>A0ABX2FYY7</accession>
<dbReference type="Proteomes" id="UP001516061">
    <property type="component" value="Unassembled WGS sequence"/>
</dbReference>
<evidence type="ECO:0000313" key="4">
    <source>
        <dbReference type="Proteomes" id="UP001516061"/>
    </source>
</evidence>
<dbReference type="EMBL" id="JABSNM010000003">
    <property type="protein sequence ID" value="NRT55231.1"/>
    <property type="molecule type" value="Genomic_DNA"/>
</dbReference>
<sequence>MTTSATRTLSLALIAVACALSAVPASAVTKKKAAAAAEAAPAPAVLADLSPEQIDSAGRVLVGAQQCEFGQKVDLSPADKPGYFHLNFNKRQYTMAPEPTTTGAVRLEDKHTGVVWIQIANKSMLMNAKAGQRMVDECVHPDQKKPQQSAEAGAPASR</sequence>
<evidence type="ECO:0000256" key="1">
    <source>
        <dbReference type="SAM" id="MobiDB-lite"/>
    </source>
</evidence>
<gene>
    <name evidence="3" type="ORF">HNQ01_000941</name>
</gene>
<organism evidence="3 4">
    <name type="scientific">Sphaerotilus uruguayifluvii</name>
    <dbReference type="NCBI Taxonomy" id="2735897"/>
    <lineage>
        <taxon>Bacteria</taxon>
        <taxon>Pseudomonadati</taxon>
        <taxon>Pseudomonadota</taxon>
        <taxon>Betaproteobacteria</taxon>
        <taxon>Burkholderiales</taxon>
        <taxon>Sphaerotilaceae</taxon>
        <taxon>Sphaerotilus</taxon>
    </lineage>
</organism>
<feature type="region of interest" description="Disordered" evidence="1">
    <location>
        <begin position="139"/>
        <end position="158"/>
    </location>
</feature>
<dbReference type="RefSeq" id="WP_173804214.1">
    <property type="nucleotide sequence ID" value="NZ_JABSNM010000003.1"/>
</dbReference>
<reference evidence="3 4" key="1">
    <citation type="submission" date="2020-05" db="EMBL/GenBank/DDBJ databases">
        <title>Genomic Encyclopedia of Type Strains, Phase IV (KMG-V): Genome sequencing to study the core and pangenomes of soil and plant-associated prokaryotes.</title>
        <authorList>
            <person name="Whitman W."/>
        </authorList>
    </citation>
    <scope>NUCLEOTIDE SEQUENCE [LARGE SCALE GENOMIC DNA]</scope>
    <source>
        <strain evidence="3 4">C29</strain>
    </source>
</reference>
<feature type="signal peptide" evidence="2">
    <location>
        <begin position="1"/>
        <end position="27"/>
    </location>
</feature>